<dbReference type="GO" id="GO:0012505">
    <property type="term" value="C:endomembrane system"/>
    <property type="evidence" value="ECO:0007669"/>
    <property type="project" value="TreeGrafter"/>
</dbReference>
<gene>
    <name evidence="3" type="primary">Cdk5rap3</name>
</gene>
<reference evidence="3" key="1">
    <citation type="submission" date="2020-04" db="EMBL/GenBank/DDBJ databases">
        <authorList>
            <person name="Neveu A P."/>
        </authorList>
    </citation>
    <scope>NUCLEOTIDE SEQUENCE</scope>
    <source>
        <tissue evidence="3">Whole embryo</tissue>
    </source>
</reference>
<dbReference type="Pfam" id="PF05600">
    <property type="entry name" value="CDK5RAP3"/>
    <property type="match status" value="1"/>
</dbReference>
<protein>
    <submittedName>
        <fullName evidence="3">CDK5 regulatory subunit-associated protein 3</fullName>
    </submittedName>
</protein>
<comment type="similarity">
    <text evidence="1">Belongs to the CDK5RAP3 family.</text>
</comment>
<sequence length="523" mass="60389">MADSEIPIDIQCNKLVDWLIDRRHCNIKWQTAAEVVKSKIADALKDMPNTKEMRQLLEGSCFHYFKCVKIVEVLKDTEKDSKNIFGRYSSQRMKDWQEIIKLYEKENLHIAELSSRLLRNLNYEIPAVKKQKTKCDQVREECKKKIQDCDRNTNEAKRHYIEECKKVGIAGTNVRRELLDLVKDLPQELNAIAEQCKGLLPVLEYYIAFVEFSLGNDSFSSTISPLIRHLIKHGNTTVYQWKTGFVPDKVIRRDSIKAEEDETDAAEEGEIDWGNVIDMPQTDNDVIDFGIEDENIEIVVENSGEGMNGNSEDNGFEIVTQDNMRNWDIEEVSVTEVPNGSKLSTTERLAEGDDALNIMEYAATRTQLTNELMELTGFLSQRLTETKGDSDLLSINQFQSAPPILQLTSVNELESMLASVTDIYNQLNTTKMSHLCRILDSPRFVDRLTETLARHQQLTKKYEAQIRSYEQRIRDVDAEQSSLHPKLELLTRETKEWQKLIEKEISERYRNRPVHLMGTINML</sequence>
<feature type="coiled-coil region" evidence="2">
    <location>
        <begin position="445"/>
        <end position="507"/>
    </location>
</feature>
<organism evidence="3">
    <name type="scientific">Phallusia mammillata</name>
    <dbReference type="NCBI Taxonomy" id="59560"/>
    <lineage>
        <taxon>Eukaryota</taxon>
        <taxon>Metazoa</taxon>
        <taxon>Chordata</taxon>
        <taxon>Tunicata</taxon>
        <taxon>Ascidiacea</taxon>
        <taxon>Phlebobranchia</taxon>
        <taxon>Ascidiidae</taxon>
        <taxon>Phallusia</taxon>
    </lineage>
</organism>
<keyword evidence="2" id="KW-0175">Coiled coil</keyword>
<name>A0A6F9D8Q8_9ASCI</name>
<dbReference type="GO" id="GO:0007346">
    <property type="term" value="P:regulation of mitotic cell cycle"/>
    <property type="evidence" value="ECO:0007669"/>
    <property type="project" value="TreeGrafter"/>
</dbReference>
<dbReference type="InterPro" id="IPR008491">
    <property type="entry name" value="CDK5RAP3"/>
</dbReference>
<accession>A0A6F9D8Q8</accession>
<dbReference type="EMBL" id="LR783789">
    <property type="protein sequence ID" value="CAB3229464.1"/>
    <property type="molecule type" value="mRNA"/>
</dbReference>
<evidence type="ECO:0000256" key="1">
    <source>
        <dbReference type="ARBA" id="ARBA00007478"/>
    </source>
</evidence>
<dbReference type="PANTHER" id="PTHR14894">
    <property type="entry name" value="CDK5 REGULATORY SUBUNIT-ASSOCIATED PROTEIN 3"/>
    <property type="match status" value="1"/>
</dbReference>
<dbReference type="PANTHER" id="PTHR14894:SF0">
    <property type="entry name" value="CDK5 REGULATORY SUBUNIT-ASSOCIATED PROTEIN 3"/>
    <property type="match status" value="1"/>
</dbReference>
<evidence type="ECO:0000313" key="3">
    <source>
        <dbReference type="EMBL" id="CAB3229464.1"/>
    </source>
</evidence>
<dbReference type="AlphaFoldDB" id="A0A6F9D8Q8"/>
<evidence type="ECO:0000256" key="2">
    <source>
        <dbReference type="SAM" id="Coils"/>
    </source>
</evidence>
<proteinExistence type="evidence at transcript level"/>